<evidence type="ECO:0000313" key="2">
    <source>
        <dbReference type="Proteomes" id="UP000217343"/>
    </source>
</evidence>
<dbReference type="EMBL" id="CP022203">
    <property type="protein sequence ID" value="ATB44487.1"/>
    <property type="molecule type" value="Genomic_DNA"/>
</dbReference>
<protein>
    <submittedName>
        <fullName evidence="1">Uncharacterized protein</fullName>
    </submittedName>
</protein>
<dbReference type="KEGG" id="mmas:MYMAC_000058"/>
<evidence type="ECO:0000313" key="1">
    <source>
        <dbReference type="EMBL" id="ATB44487.1"/>
    </source>
</evidence>
<name>A0A250JLY3_9BACT</name>
<dbReference type="RefSeq" id="WP_095956586.1">
    <property type="nucleotide sequence ID" value="NZ_CP022203.1"/>
</dbReference>
<proteinExistence type="predicted"/>
<reference evidence="1 2" key="1">
    <citation type="submission" date="2017-06" db="EMBL/GenBank/DDBJ databases">
        <title>Sequencing and comparative analysis of myxobacterial genomes.</title>
        <authorList>
            <person name="Rupp O."/>
            <person name="Goesmann A."/>
            <person name="Sogaard-Andersen L."/>
        </authorList>
    </citation>
    <scope>NUCLEOTIDE SEQUENCE [LARGE SCALE GENOMIC DNA]</scope>
    <source>
        <strain evidence="1 2">DSM 14697</strain>
    </source>
</reference>
<dbReference type="Proteomes" id="UP000217343">
    <property type="component" value="Chromosome"/>
</dbReference>
<accession>A0A250JLY3</accession>
<organism evidence="1 2">
    <name type="scientific">Corallococcus macrosporus DSM 14697</name>
    <dbReference type="NCBI Taxonomy" id="1189310"/>
    <lineage>
        <taxon>Bacteria</taxon>
        <taxon>Pseudomonadati</taxon>
        <taxon>Myxococcota</taxon>
        <taxon>Myxococcia</taxon>
        <taxon>Myxococcales</taxon>
        <taxon>Cystobacterineae</taxon>
        <taxon>Myxococcaceae</taxon>
        <taxon>Corallococcus</taxon>
    </lineage>
</organism>
<gene>
    <name evidence="1" type="ORF">MYMAC_000058</name>
</gene>
<dbReference type="OrthoDB" id="5382387at2"/>
<dbReference type="AlphaFoldDB" id="A0A250JLY3"/>
<keyword evidence="2" id="KW-1185">Reference proteome</keyword>
<sequence>MFEANCLEEQPADIVARVMEEQSPCFVTAREGVRGVLVPLDEVYTEVLETHPRVINALMKDLVRPGKDMAMYCVQVSMTDEQDAIRFTDEEGEPVLALVGAMRFLRWLEEENDEDSEEP</sequence>